<keyword evidence="1" id="KW-0472">Membrane</keyword>
<dbReference type="EMBL" id="WUEK01000007">
    <property type="protein sequence ID" value="MXG90404.1"/>
    <property type="molecule type" value="Genomic_DNA"/>
</dbReference>
<evidence type="ECO:0000259" key="2">
    <source>
        <dbReference type="Pfam" id="PF04892"/>
    </source>
</evidence>
<feature type="transmembrane region" description="Helical" evidence="1">
    <location>
        <begin position="60"/>
        <end position="78"/>
    </location>
</feature>
<proteinExistence type="predicted"/>
<keyword evidence="4" id="KW-1185">Reference proteome</keyword>
<feature type="transmembrane region" description="Helical" evidence="1">
    <location>
        <begin position="114"/>
        <end position="137"/>
    </location>
</feature>
<protein>
    <submittedName>
        <fullName evidence="3">VanZ family protein</fullName>
    </submittedName>
</protein>
<sequence>MLHRHPFLSLVTLAYLGFVGWITLTPGSVAPTSSELVLRVLARLQRYEELSWLTFDRAEHLANIALFVPVGLFLLLLFGTRFWWLALMAGFVLTSAIETAQRSIPGRVPDERDLVANTLGTAIGVAVGIVLTLPATLRRARRKRERRPEAAYARR</sequence>
<name>A0A6L7F2Y5_9ACTN</name>
<dbReference type="InterPro" id="IPR006976">
    <property type="entry name" value="VanZ-like"/>
</dbReference>
<dbReference type="Proteomes" id="UP000473325">
    <property type="component" value="Unassembled WGS sequence"/>
</dbReference>
<feature type="transmembrane region" description="Helical" evidence="1">
    <location>
        <begin position="7"/>
        <end position="24"/>
    </location>
</feature>
<evidence type="ECO:0000256" key="1">
    <source>
        <dbReference type="SAM" id="Phobius"/>
    </source>
</evidence>
<keyword evidence="1" id="KW-1133">Transmembrane helix</keyword>
<comment type="caution">
    <text evidence="3">The sequence shown here is derived from an EMBL/GenBank/DDBJ whole genome shotgun (WGS) entry which is preliminary data.</text>
</comment>
<evidence type="ECO:0000313" key="4">
    <source>
        <dbReference type="Proteomes" id="UP000473325"/>
    </source>
</evidence>
<evidence type="ECO:0000313" key="3">
    <source>
        <dbReference type="EMBL" id="MXG90404.1"/>
    </source>
</evidence>
<keyword evidence="1" id="KW-0812">Transmembrane</keyword>
<reference evidence="3 4" key="1">
    <citation type="submission" date="2019-12" db="EMBL/GenBank/DDBJ databases">
        <authorList>
            <person name="Kun Z."/>
        </authorList>
    </citation>
    <scope>NUCLEOTIDE SEQUENCE [LARGE SCALE GENOMIC DNA]</scope>
    <source>
        <strain evidence="3 4">YIM 123512</strain>
    </source>
</reference>
<gene>
    <name evidence="3" type="ORF">GRQ65_12685</name>
</gene>
<dbReference type="AlphaFoldDB" id="A0A6L7F2Y5"/>
<dbReference type="RefSeq" id="WP_160878342.1">
    <property type="nucleotide sequence ID" value="NZ_WUEK01000007.1"/>
</dbReference>
<organism evidence="3 4">
    <name type="scientific">Nocardioides flavescens</name>
    <dbReference type="NCBI Taxonomy" id="2691959"/>
    <lineage>
        <taxon>Bacteria</taxon>
        <taxon>Bacillati</taxon>
        <taxon>Actinomycetota</taxon>
        <taxon>Actinomycetes</taxon>
        <taxon>Propionibacteriales</taxon>
        <taxon>Nocardioidaceae</taxon>
        <taxon>Nocardioides</taxon>
    </lineage>
</organism>
<feature type="domain" description="VanZ-like" evidence="2">
    <location>
        <begin position="13"/>
        <end position="129"/>
    </location>
</feature>
<accession>A0A6L7F2Y5</accession>
<dbReference type="Pfam" id="PF04892">
    <property type="entry name" value="VanZ"/>
    <property type="match status" value="1"/>
</dbReference>
<feature type="transmembrane region" description="Helical" evidence="1">
    <location>
        <begin position="83"/>
        <end position="102"/>
    </location>
</feature>